<dbReference type="PANTHER" id="PTHR11991:SF0">
    <property type="entry name" value="TRANSLATIONALLY-CONTROLLED TUMOR PROTEIN"/>
    <property type="match status" value="1"/>
</dbReference>
<evidence type="ECO:0000313" key="4">
    <source>
        <dbReference type="EMBL" id="KAH0576111.1"/>
    </source>
</evidence>
<dbReference type="InterPro" id="IPR018105">
    <property type="entry name" value="Translational_control_tumour_p"/>
</dbReference>
<dbReference type="VEuPathDB" id="GiardiaDB:SS50377_21655"/>
<evidence type="ECO:0000259" key="2">
    <source>
        <dbReference type="PROSITE" id="PS51797"/>
    </source>
</evidence>
<reference evidence="4" key="2">
    <citation type="submission" date="2020-12" db="EMBL/GenBank/DDBJ databases">
        <title>New Spironucleus salmonicida genome in near-complete chromosomes.</title>
        <authorList>
            <person name="Xu F."/>
            <person name="Kurt Z."/>
            <person name="Jimenez-Gonzalez A."/>
            <person name="Astvaldsson A."/>
            <person name="Andersson J.O."/>
            <person name="Svard S.G."/>
        </authorList>
    </citation>
    <scope>NUCLEOTIDE SEQUENCE</scope>
    <source>
        <strain evidence="4">ATCC 50377</strain>
    </source>
</reference>
<dbReference type="InterPro" id="IPR011057">
    <property type="entry name" value="Mss4-like_sf"/>
</dbReference>
<dbReference type="GO" id="GO:0005737">
    <property type="term" value="C:cytoplasm"/>
    <property type="evidence" value="ECO:0007669"/>
    <property type="project" value="TreeGrafter"/>
</dbReference>
<gene>
    <name evidence="3" type="ORF">SS50377_14712</name>
    <name evidence="4" type="ORF">SS50377_21655</name>
</gene>
<organism evidence="3">
    <name type="scientific">Spironucleus salmonicida</name>
    <dbReference type="NCBI Taxonomy" id="348837"/>
    <lineage>
        <taxon>Eukaryota</taxon>
        <taxon>Metamonada</taxon>
        <taxon>Diplomonadida</taxon>
        <taxon>Hexamitidae</taxon>
        <taxon>Hexamitinae</taxon>
        <taxon>Spironucleus</taxon>
    </lineage>
</organism>
<feature type="domain" description="TCTP" evidence="2">
    <location>
        <begin position="1"/>
        <end position="163"/>
    </location>
</feature>
<dbReference type="GO" id="GO:0005509">
    <property type="term" value="F:calcium ion binding"/>
    <property type="evidence" value="ECO:0007669"/>
    <property type="project" value="TreeGrafter"/>
</dbReference>
<dbReference type="Pfam" id="PF00838">
    <property type="entry name" value="TCTP"/>
    <property type="match status" value="1"/>
</dbReference>
<protein>
    <submittedName>
        <fullName evidence="3">Translationally controlled tumor protein-like protein</fullName>
    </submittedName>
</protein>
<evidence type="ECO:0000313" key="3">
    <source>
        <dbReference type="EMBL" id="EST45381.1"/>
    </source>
</evidence>
<proteinExistence type="inferred from homology"/>
<dbReference type="InterPro" id="IPR034737">
    <property type="entry name" value="TCTP"/>
</dbReference>
<keyword evidence="5" id="KW-1185">Reference proteome</keyword>
<comment type="similarity">
    <text evidence="1">Belongs to the TCTP family.</text>
</comment>
<dbReference type="OrthoDB" id="10248936at2759"/>
<evidence type="ECO:0000256" key="1">
    <source>
        <dbReference type="PROSITE-ProRule" id="PRU01133"/>
    </source>
</evidence>
<evidence type="ECO:0000313" key="5">
    <source>
        <dbReference type="Proteomes" id="UP000018208"/>
    </source>
</evidence>
<dbReference type="PANTHER" id="PTHR11991">
    <property type="entry name" value="TRANSLATIONALLY CONTROLLED TUMOR PROTEIN-RELATED"/>
    <property type="match status" value="1"/>
</dbReference>
<accession>V6LNT7</accession>
<dbReference type="SUPFAM" id="SSF51316">
    <property type="entry name" value="Mss4-like"/>
    <property type="match status" value="1"/>
</dbReference>
<sequence length="163" mass="19266">MIIYKDIVRNHEMFSEAIIAKDIEDPLFYVVKGKMIAPDVEEGTPEDEIEKVIDIPYYQGLDELQLDTFTAKMFQANVKSFLKPIISKIKKEGGDEAKEAFMEKVKEFMNTHCKDKKTFEQYSYYIHNDDYEHLDNCFIVICKWEGETPLFYFWKDGLKTEKC</sequence>
<dbReference type="InterPro" id="IPR011323">
    <property type="entry name" value="Mss4/transl-control_tumour"/>
</dbReference>
<name>V6LNT7_9EUKA</name>
<reference evidence="3 4" key="1">
    <citation type="journal article" date="2014" name="PLoS Genet.">
        <title>The Genome of Spironucleus salmonicida Highlights a Fish Pathogen Adapted to Fluctuating Environments.</title>
        <authorList>
            <person name="Xu F."/>
            <person name="Jerlstrom-Hultqvist J."/>
            <person name="Einarsson E."/>
            <person name="Astvaldsson A."/>
            <person name="Svard S.G."/>
            <person name="Andersson J.O."/>
        </authorList>
    </citation>
    <scope>NUCLEOTIDE SEQUENCE</scope>
    <source>
        <strain evidence="4">ATCC 50377</strain>
    </source>
</reference>
<dbReference type="Gene3D" id="2.170.150.10">
    <property type="entry name" value="Metal Binding Protein, Guanine Nucleotide Exchange Factor, Chain A"/>
    <property type="match status" value="1"/>
</dbReference>
<dbReference type="Proteomes" id="UP000018208">
    <property type="component" value="Unassembled WGS sequence"/>
</dbReference>
<dbReference type="EMBL" id="KI546099">
    <property type="protein sequence ID" value="EST45381.1"/>
    <property type="molecule type" value="Genomic_DNA"/>
</dbReference>
<dbReference type="AlphaFoldDB" id="V6LNT7"/>
<dbReference type="PROSITE" id="PS51797">
    <property type="entry name" value="TCTP_3"/>
    <property type="match status" value="1"/>
</dbReference>
<dbReference type="EMBL" id="AUWU02000002">
    <property type="protein sequence ID" value="KAH0576111.1"/>
    <property type="molecule type" value="Genomic_DNA"/>
</dbReference>